<dbReference type="CDD" id="cd01127">
    <property type="entry name" value="TrwB_TraG_TraD_VirD4"/>
    <property type="match status" value="1"/>
</dbReference>
<evidence type="ECO:0000256" key="2">
    <source>
        <dbReference type="ARBA" id="ARBA00008806"/>
    </source>
</evidence>
<dbReference type="PANTHER" id="PTHR37937">
    <property type="entry name" value="CONJUGATIVE TRANSFER: DNA TRANSPORT"/>
    <property type="match status" value="1"/>
</dbReference>
<dbReference type="Proteomes" id="UP000198916">
    <property type="component" value="Unassembled WGS sequence"/>
</dbReference>
<evidence type="ECO:0000256" key="4">
    <source>
        <dbReference type="ARBA" id="ARBA00022692"/>
    </source>
</evidence>
<dbReference type="InterPro" id="IPR025988">
    <property type="entry name" value="YWFCY_dom"/>
</dbReference>
<dbReference type="PANTHER" id="PTHR37937:SF1">
    <property type="entry name" value="CONJUGATIVE TRANSFER: DNA TRANSPORT"/>
    <property type="match status" value="1"/>
</dbReference>
<sequence length="710" mass="79997">MNTGEDIQALRKIADLSRMVSIAILAIHAYLTCYLAFRQWGWTADISDRLLANLLTMGFLDGMAKPKFGALIFLAISLMGVRGRKDEKINWRSITAYIVSGLSLYFASALTLYLTVETDMLALCYIGTTAIGYLLMVIGGTHLSRLVKFSLQRDIFNNDNETFPQEERLLQNEYSINLPAKYNLKGKLRDSWINFINPFRGLLVIGTPGAGKSYFIIRHIIDQHIKKGFAMFVYDFKYPDLTHLAYNKLLQYRKNYGITPKFYIINFDNLNQTHRCNPLDPHSMTDITDATEASRSIMLGLNRQWLQKIGDFFVESPISFLTAIIWFLRKYRDGIYCTLPHALELMQVDYDPLFAVLSREEEIKALISPFLMAFQNNAKEQLEGQIASAKIGLGRLSSPQLYWVLSGSDFTLDVNNPEDPKILALGNNPQKLQIYGAVLSLFVSRMIKLVNQKGKQKCSLIFDEFPTIYVGGSSGVDGLLATARSNLVATTLAVQNQEQITRDYGRETADVIFSVVGNIISGQATGETAKALSETLGKIMQERTSSTLSSNDTTFTKSMQLDYAVPASKIATLSSGTFVGMVADNPNEKMALKIFHSEIQNDHEAIASEESRYRPIPSFANVTEDDVRENYLRIKREVHDLMVDELRKIEAEMSPSENDEQPAPTHHQKAKKQKKRRTATSRNSGQRPPIPRQEQKNTTEQSAVNRPTSM</sequence>
<evidence type="ECO:0000313" key="11">
    <source>
        <dbReference type="Proteomes" id="UP000198916"/>
    </source>
</evidence>
<keyword evidence="4 8" id="KW-0812">Transmembrane</keyword>
<evidence type="ECO:0000313" key="10">
    <source>
        <dbReference type="EMBL" id="SEK25056.1"/>
    </source>
</evidence>
<feature type="compositionally biased region" description="Basic residues" evidence="7">
    <location>
        <begin position="666"/>
        <end position="679"/>
    </location>
</feature>
<keyword evidence="6 8" id="KW-0472">Membrane</keyword>
<evidence type="ECO:0000256" key="3">
    <source>
        <dbReference type="ARBA" id="ARBA00022475"/>
    </source>
</evidence>
<organism evidence="10 11">
    <name type="scientific">Parapedobacter koreensis</name>
    <dbReference type="NCBI Taxonomy" id="332977"/>
    <lineage>
        <taxon>Bacteria</taxon>
        <taxon>Pseudomonadati</taxon>
        <taxon>Bacteroidota</taxon>
        <taxon>Sphingobacteriia</taxon>
        <taxon>Sphingobacteriales</taxon>
        <taxon>Sphingobacteriaceae</taxon>
        <taxon>Parapedobacter</taxon>
    </lineage>
</organism>
<feature type="transmembrane region" description="Helical" evidence="8">
    <location>
        <begin position="64"/>
        <end position="82"/>
    </location>
</feature>
<proteinExistence type="inferred from homology"/>
<dbReference type="InterPro" id="IPR027417">
    <property type="entry name" value="P-loop_NTPase"/>
</dbReference>
<dbReference type="GO" id="GO:0005886">
    <property type="term" value="C:plasma membrane"/>
    <property type="evidence" value="ECO:0007669"/>
    <property type="project" value="UniProtKB-SubCell"/>
</dbReference>
<dbReference type="RefSeq" id="WP_090602265.1">
    <property type="nucleotide sequence ID" value="NZ_FNZR01000001.1"/>
</dbReference>
<dbReference type="Pfam" id="PF02534">
    <property type="entry name" value="T4SS-DNA_transf"/>
    <property type="match status" value="1"/>
</dbReference>
<dbReference type="Pfam" id="PF14293">
    <property type="entry name" value="YWFCY"/>
    <property type="match status" value="1"/>
</dbReference>
<evidence type="ECO:0000256" key="7">
    <source>
        <dbReference type="SAM" id="MobiDB-lite"/>
    </source>
</evidence>
<dbReference type="InterPro" id="IPR003688">
    <property type="entry name" value="TraG/VirD4"/>
</dbReference>
<evidence type="ECO:0000256" key="5">
    <source>
        <dbReference type="ARBA" id="ARBA00022989"/>
    </source>
</evidence>
<evidence type="ECO:0000256" key="8">
    <source>
        <dbReference type="SAM" id="Phobius"/>
    </source>
</evidence>
<name>A0A1H7FG45_9SPHI</name>
<dbReference type="EMBL" id="FNZR01000001">
    <property type="protein sequence ID" value="SEK25056.1"/>
    <property type="molecule type" value="Genomic_DNA"/>
</dbReference>
<keyword evidence="11" id="KW-1185">Reference proteome</keyword>
<feature type="transmembrane region" description="Helical" evidence="8">
    <location>
        <begin position="20"/>
        <end position="37"/>
    </location>
</feature>
<feature type="compositionally biased region" description="Polar residues" evidence="7">
    <location>
        <begin position="696"/>
        <end position="710"/>
    </location>
</feature>
<dbReference type="OrthoDB" id="102453at2"/>
<feature type="transmembrane region" description="Helical" evidence="8">
    <location>
        <begin position="120"/>
        <end position="143"/>
    </location>
</feature>
<accession>A0A1H7FG45</accession>
<keyword evidence="3" id="KW-1003">Cell membrane</keyword>
<dbReference type="STRING" id="332977.SAMN05421740_101342"/>
<keyword evidence="5 8" id="KW-1133">Transmembrane helix</keyword>
<comment type="similarity">
    <text evidence="2">Belongs to the VirD4/TraG family.</text>
</comment>
<reference evidence="11" key="1">
    <citation type="submission" date="2016-10" db="EMBL/GenBank/DDBJ databases">
        <authorList>
            <person name="Varghese N."/>
            <person name="Submissions S."/>
        </authorList>
    </citation>
    <scope>NUCLEOTIDE SEQUENCE [LARGE SCALE GENOMIC DNA]</scope>
    <source>
        <strain evidence="11">Jip14</strain>
    </source>
</reference>
<feature type="region of interest" description="Disordered" evidence="7">
    <location>
        <begin position="653"/>
        <end position="710"/>
    </location>
</feature>
<comment type="subcellular location">
    <subcellularLocation>
        <location evidence="1">Cell membrane</location>
        <topology evidence="1">Multi-pass membrane protein</topology>
    </subcellularLocation>
</comment>
<feature type="domain" description="YWFCY" evidence="9">
    <location>
        <begin position="5"/>
        <end position="148"/>
    </location>
</feature>
<dbReference type="NCBIfam" id="NF041326">
    <property type="entry name" value="Bacteroid_MobC"/>
    <property type="match status" value="1"/>
</dbReference>
<dbReference type="AlphaFoldDB" id="A0A1H7FG45"/>
<evidence type="ECO:0000259" key="9">
    <source>
        <dbReference type="Pfam" id="PF14293"/>
    </source>
</evidence>
<gene>
    <name evidence="10" type="ORF">SAMN05421740_101342</name>
</gene>
<feature type="transmembrane region" description="Helical" evidence="8">
    <location>
        <begin position="94"/>
        <end position="114"/>
    </location>
</feature>
<dbReference type="Gene3D" id="3.40.50.300">
    <property type="entry name" value="P-loop containing nucleotide triphosphate hydrolases"/>
    <property type="match status" value="2"/>
</dbReference>
<evidence type="ECO:0000256" key="6">
    <source>
        <dbReference type="ARBA" id="ARBA00023136"/>
    </source>
</evidence>
<evidence type="ECO:0000256" key="1">
    <source>
        <dbReference type="ARBA" id="ARBA00004651"/>
    </source>
</evidence>
<dbReference type="InterPro" id="IPR051539">
    <property type="entry name" value="T4SS-coupling_protein"/>
</dbReference>
<dbReference type="SUPFAM" id="SSF52540">
    <property type="entry name" value="P-loop containing nucleoside triphosphate hydrolases"/>
    <property type="match status" value="1"/>
</dbReference>
<protein>
    <submittedName>
        <fullName evidence="10">Type IV secretory system Conjugative DNA transfer</fullName>
    </submittedName>
</protein>